<dbReference type="SUPFAM" id="SSF55781">
    <property type="entry name" value="GAF domain-like"/>
    <property type="match status" value="1"/>
</dbReference>
<name>F0Q7D3_PARA1</name>
<dbReference type="SUPFAM" id="SSF55073">
    <property type="entry name" value="Nucleotide cyclase"/>
    <property type="match status" value="1"/>
</dbReference>
<dbReference type="PANTHER" id="PTHR33121:SF19">
    <property type="entry name" value="CYCLIC DI-GMP PHOSPHODIESTERASE PA2567"/>
    <property type="match status" value="1"/>
</dbReference>
<protein>
    <submittedName>
        <fullName evidence="2">Diguanylate cyclase/phosphodiesterase with GAF sensor</fullName>
    </submittedName>
</protein>
<dbReference type="InterPro" id="IPR035919">
    <property type="entry name" value="EAL_sf"/>
</dbReference>
<dbReference type="InterPro" id="IPR050706">
    <property type="entry name" value="Cyclic-di-GMP_PDE-like"/>
</dbReference>
<accession>F0Q7D3</accession>
<dbReference type="SMART" id="SM00052">
    <property type="entry name" value="EAL"/>
    <property type="match status" value="1"/>
</dbReference>
<gene>
    <name evidence="2" type="ordered locus">Acav_3104</name>
</gene>
<sequence length="592" mass="65395">MPDHESSADARERERLHLLDCSMLLDTPASEEFDQITRLASQIFDMPVSLVTFVDADRQWFKSRLGFPLAQTDRASSFCTHVVETADVMVVEDTALDPRFERNVLVTGEPYIRFYAGAPLRLDSGHVLGSLCVLDHRPRTFSPQQCDQLATLARMTMAHIELHQRAGRVNAVTRLPNRTQLFEDLRGRPAGTPSALMMVEIMDHERMLAESRAVGSEPLESLTIAFAARLRQLVGRSVTIYHVGEMRFCLEPDGNTHAQREAFAVQAVATLGGPMAFDGRAIELAPMAGLVEFDAGAIRPSDALRMASAALHSGLGSGAAFAWHDAALDASHRRAYRLMREISPALARGELRLVYQPKLNLRAGAFTGVESLARWRHPELGDVSPGEFIPLVESGALIHEFTRWVLRTALEQLARWHAQGIELTMAVNVSSRNLEEASFVRDVRATCAVAGVDPRYLHVECTENAVMTSARTQAALEEIRAMGAQISLDDFGMGYSNLACLRRLPVELLKLDQSLVQPIDSDSRAWLLVQSLISMGHSLGYRILAEGVETREAFKMLAGAGCDAVQGYYLSRPLEADAIPGFLRLPLPEWET</sequence>
<dbReference type="InterPro" id="IPR029787">
    <property type="entry name" value="Nucleotide_cyclase"/>
</dbReference>
<dbReference type="CDD" id="cd01948">
    <property type="entry name" value="EAL"/>
    <property type="match status" value="1"/>
</dbReference>
<dbReference type="OrthoDB" id="9803824at2"/>
<reference evidence="2" key="1">
    <citation type="submission" date="2011-02" db="EMBL/GenBank/DDBJ databases">
        <title>Complete sequence of Acidovorax avenae subsp. avenae ATCC 19860.</title>
        <authorList>
            <consortium name="US DOE Joint Genome Institute"/>
            <person name="Lucas S."/>
            <person name="Copeland A."/>
            <person name="Lapidus A."/>
            <person name="Cheng J.-F."/>
            <person name="Goodwin L."/>
            <person name="Pitluck S."/>
            <person name="Chertkov O."/>
            <person name="Held B."/>
            <person name="Detter J.C."/>
            <person name="Han C."/>
            <person name="Tapia R."/>
            <person name="Land M."/>
            <person name="Hauser L."/>
            <person name="Kyrpides N."/>
            <person name="Ivanova N."/>
            <person name="Ovchinnikova G."/>
            <person name="Pagani I."/>
            <person name="Gordon S."/>
            <person name="Woyke T."/>
        </authorList>
    </citation>
    <scope>NUCLEOTIDE SEQUENCE</scope>
    <source>
        <strain evidence="2">ATCC 19860</strain>
    </source>
</reference>
<dbReference type="Gene3D" id="3.20.20.450">
    <property type="entry name" value="EAL domain"/>
    <property type="match status" value="1"/>
</dbReference>
<dbReference type="Gene3D" id="3.30.450.40">
    <property type="match status" value="1"/>
</dbReference>
<dbReference type="KEGG" id="aaa:Acav_3104"/>
<dbReference type="GeneID" id="34235766"/>
<dbReference type="PROSITE" id="PS50883">
    <property type="entry name" value="EAL"/>
    <property type="match status" value="1"/>
</dbReference>
<dbReference type="Gene3D" id="3.30.70.270">
    <property type="match status" value="1"/>
</dbReference>
<keyword evidence="3" id="KW-1185">Reference proteome</keyword>
<dbReference type="Pfam" id="PF00563">
    <property type="entry name" value="EAL"/>
    <property type="match status" value="1"/>
</dbReference>
<dbReference type="AlphaFoldDB" id="F0Q7D3"/>
<dbReference type="SMART" id="SM00267">
    <property type="entry name" value="GGDEF"/>
    <property type="match status" value="1"/>
</dbReference>
<dbReference type="SMART" id="SM00065">
    <property type="entry name" value="GAF"/>
    <property type="match status" value="1"/>
</dbReference>
<dbReference type="Pfam" id="PF01590">
    <property type="entry name" value="GAF"/>
    <property type="match status" value="1"/>
</dbReference>
<dbReference type="EMBL" id="CP002521">
    <property type="protein sequence ID" value="ADX47006.1"/>
    <property type="molecule type" value="Genomic_DNA"/>
</dbReference>
<organism evidence="2 3">
    <name type="scientific">Paracidovorax avenae (strain ATCC 19860 / DSM 7227 / CCUG 15838 / JCM 20985 / LMG 2117 / NCPPB 1011)</name>
    <name type="common">Acidovorax avenae</name>
    <dbReference type="NCBI Taxonomy" id="643561"/>
    <lineage>
        <taxon>Bacteria</taxon>
        <taxon>Pseudomonadati</taxon>
        <taxon>Pseudomonadota</taxon>
        <taxon>Betaproteobacteria</taxon>
        <taxon>Burkholderiales</taxon>
        <taxon>Comamonadaceae</taxon>
        <taxon>Paracidovorax</taxon>
    </lineage>
</organism>
<proteinExistence type="predicted"/>
<feature type="domain" description="EAL" evidence="1">
    <location>
        <begin position="335"/>
        <end position="587"/>
    </location>
</feature>
<dbReference type="SUPFAM" id="SSF141868">
    <property type="entry name" value="EAL domain-like"/>
    <property type="match status" value="1"/>
</dbReference>
<evidence type="ECO:0000313" key="2">
    <source>
        <dbReference type="EMBL" id="ADX47006.1"/>
    </source>
</evidence>
<dbReference type="PANTHER" id="PTHR33121">
    <property type="entry name" value="CYCLIC DI-GMP PHOSPHODIESTERASE PDEF"/>
    <property type="match status" value="1"/>
</dbReference>
<dbReference type="GO" id="GO:0071111">
    <property type="term" value="F:cyclic-guanylate-specific phosphodiesterase activity"/>
    <property type="evidence" value="ECO:0007669"/>
    <property type="project" value="InterPro"/>
</dbReference>
<dbReference type="InterPro" id="IPR043128">
    <property type="entry name" value="Rev_trsase/Diguanyl_cyclase"/>
</dbReference>
<dbReference type="InterPro" id="IPR029016">
    <property type="entry name" value="GAF-like_dom_sf"/>
</dbReference>
<evidence type="ECO:0000259" key="1">
    <source>
        <dbReference type="PROSITE" id="PS50883"/>
    </source>
</evidence>
<evidence type="ECO:0000313" key="3">
    <source>
        <dbReference type="Proteomes" id="UP000002482"/>
    </source>
</evidence>
<dbReference type="HOGENOM" id="CLU_000445_70_34_4"/>
<dbReference type="InterPro" id="IPR003018">
    <property type="entry name" value="GAF"/>
</dbReference>
<dbReference type="InterPro" id="IPR001633">
    <property type="entry name" value="EAL_dom"/>
</dbReference>
<dbReference type="InterPro" id="IPR000160">
    <property type="entry name" value="GGDEF_dom"/>
</dbReference>
<dbReference type="RefSeq" id="WP_013595496.1">
    <property type="nucleotide sequence ID" value="NC_015138.1"/>
</dbReference>
<dbReference type="Proteomes" id="UP000002482">
    <property type="component" value="Chromosome"/>
</dbReference>